<keyword evidence="6" id="KW-0862">Zinc</keyword>
<dbReference type="GO" id="GO:0005634">
    <property type="term" value="C:nucleus"/>
    <property type="evidence" value="ECO:0007669"/>
    <property type="project" value="UniProtKB-SubCell"/>
</dbReference>
<dbReference type="PROSITE" id="PS50865">
    <property type="entry name" value="ZF_MYND_2"/>
    <property type="match status" value="1"/>
</dbReference>
<keyword evidence="11" id="KW-0539">Nucleus</keyword>
<evidence type="ECO:0000256" key="2">
    <source>
        <dbReference type="ARBA" id="ARBA00004286"/>
    </source>
</evidence>
<evidence type="ECO:0000259" key="14">
    <source>
        <dbReference type="PROSITE" id="PS50865"/>
    </source>
</evidence>
<keyword evidence="8" id="KW-0805">Transcription regulation</keyword>
<dbReference type="GO" id="GO:0008270">
    <property type="term" value="F:zinc ion binding"/>
    <property type="evidence" value="ECO:0007669"/>
    <property type="project" value="UniProtKB-KW"/>
</dbReference>
<dbReference type="PANTHER" id="PTHR46379">
    <property type="entry name" value="ZINC FINGER MYND DOMAIN-CONTAINING"/>
    <property type="match status" value="1"/>
</dbReference>
<dbReference type="Proteomes" id="UP001497623">
    <property type="component" value="Unassembled WGS sequence"/>
</dbReference>
<gene>
    <name evidence="15" type="ORF">MNOR_LOCUS30787</name>
</gene>
<dbReference type="InterPro" id="IPR002893">
    <property type="entry name" value="Znf_MYND"/>
</dbReference>
<evidence type="ECO:0000256" key="3">
    <source>
        <dbReference type="ARBA" id="ARBA00022454"/>
    </source>
</evidence>
<evidence type="ECO:0000256" key="8">
    <source>
        <dbReference type="ARBA" id="ARBA00023015"/>
    </source>
</evidence>
<evidence type="ECO:0000313" key="15">
    <source>
        <dbReference type="EMBL" id="CAL4151447.1"/>
    </source>
</evidence>
<comment type="caution">
    <text evidence="15">The sequence shown here is derived from an EMBL/GenBank/DDBJ whole genome shotgun (WGS) entry which is preliminary data.</text>
</comment>
<keyword evidence="16" id="KW-1185">Reference proteome</keyword>
<keyword evidence="3" id="KW-0158">Chromosome</keyword>
<sequence length="124" mass="15286">MMMEEMGERSGKRSKDTERAMRDLADKLRREYESKKAELLNCTQKQIEKERDRIKDEYRTKLAEMEEKEKSIKDMISETKKKQWCWTCETEAIYHCCWNTAYCSIECQQVHWHKEHKRLCRRKR</sequence>
<keyword evidence="10" id="KW-0804">Transcription</keyword>
<keyword evidence="4" id="KW-0479">Metal-binding</keyword>
<evidence type="ECO:0000256" key="10">
    <source>
        <dbReference type="ARBA" id="ARBA00023163"/>
    </source>
</evidence>
<organism evidence="15 16">
    <name type="scientific">Meganyctiphanes norvegica</name>
    <name type="common">Northern krill</name>
    <name type="synonym">Thysanopoda norvegica</name>
    <dbReference type="NCBI Taxonomy" id="48144"/>
    <lineage>
        <taxon>Eukaryota</taxon>
        <taxon>Metazoa</taxon>
        <taxon>Ecdysozoa</taxon>
        <taxon>Arthropoda</taxon>
        <taxon>Crustacea</taxon>
        <taxon>Multicrustacea</taxon>
        <taxon>Malacostraca</taxon>
        <taxon>Eumalacostraca</taxon>
        <taxon>Eucarida</taxon>
        <taxon>Euphausiacea</taxon>
        <taxon>Euphausiidae</taxon>
        <taxon>Meganyctiphanes</taxon>
    </lineage>
</organism>
<dbReference type="GO" id="GO:0034243">
    <property type="term" value="P:regulation of transcription elongation by RNA polymerase II"/>
    <property type="evidence" value="ECO:0007669"/>
    <property type="project" value="InterPro"/>
</dbReference>
<dbReference type="InterPro" id="IPR047269">
    <property type="entry name" value="ZMY11"/>
</dbReference>
<keyword evidence="5 12" id="KW-0863">Zinc-finger</keyword>
<dbReference type="GO" id="GO:0005694">
    <property type="term" value="C:chromosome"/>
    <property type="evidence" value="ECO:0007669"/>
    <property type="project" value="UniProtKB-SubCell"/>
</dbReference>
<dbReference type="FunFam" id="6.10.140.2220:FF:000002">
    <property type="entry name" value="Protein kinase C-binding protein 1 isoform C"/>
    <property type="match status" value="1"/>
</dbReference>
<feature type="region of interest" description="Disordered" evidence="13">
    <location>
        <begin position="1"/>
        <end position="20"/>
    </location>
</feature>
<dbReference type="GO" id="GO:0003714">
    <property type="term" value="F:transcription corepressor activity"/>
    <property type="evidence" value="ECO:0007669"/>
    <property type="project" value="InterPro"/>
</dbReference>
<evidence type="ECO:0000313" key="16">
    <source>
        <dbReference type="Proteomes" id="UP001497623"/>
    </source>
</evidence>
<feature type="domain" description="MYND-type" evidence="14">
    <location>
        <begin position="85"/>
        <end position="120"/>
    </location>
</feature>
<evidence type="ECO:0000256" key="5">
    <source>
        <dbReference type="ARBA" id="ARBA00022771"/>
    </source>
</evidence>
<evidence type="ECO:0000256" key="9">
    <source>
        <dbReference type="ARBA" id="ARBA00023117"/>
    </source>
</evidence>
<proteinExistence type="predicted"/>
<dbReference type="Pfam" id="PF24324">
    <property type="entry name" value="MYND_ZMYND11_ZMYD8"/>
    <property type="match status" value="1"/>
</dbReference>
<evidence type="ECO:0000256" key="4">
    <source>
        <dbReference type="ARBA" id="ARBA00022723"/>
    </source>
</evidence>
<dbReference type="Gene3D" id="6.10.140.2220">
    <property type="match status" value="1"/>
</dbReference>
<dbReference type="PANTHER" id="PTHR46379:SF1">
    <property type="entry name" value="ZINC FINGER MYND DOMAIN-CONTAINING PROTEIN 11"/>
    <property type="match status" value="1"/>
</dbReference>
<dbReference type="AlphaFoldDB" id="A0AAV2S0E7"/>
<reference evidence="15 16" key="1">
    <citation type="submission" date="2024-05" db="EMBL/GenBank/DDBJ databases">
        <authorList>
            <person name="Wallberg A."/>
        </authorList>
    </citation>
    <scope>NUCLEOTIDE SEQUENCE [LARGE SCALE GENOMIC DNA]</scope>
</reference>
<keyword evidence="9" id="KW-0103">Bromodomain</keyword>
<evidence type="ECO:0000256" key="11">
    <source>
        <dbReference type="ARBA" id="ARBA00023242"/>
    </source>
</evidence>
<dbReference type="PROSITE" id="PS01360">
    <property type="entry name" value="ZF_MYND_1"/>
    <property type="match status" value="1"/>
</dbReference>
<accession>A0AAV2S0E7</accession>
<keyword evidence="7" id="KW-0156">Chromatin regulator</keyword>
<evidence type="ECO:0000256" key="12">
    <source>
        <dbReference type="PROSITE-ProRule" id="PRU00134"/>
    </source>
</evidence>
<name>A0AAV2S0E7_MEGNR</name>
<evidence type="ECO:0000256" key="7">
    <source>
        <dbReference type="ARBA" id="ARBA00022853"/>
    </source>
</evidence>
<evidence type="ECO:0000256" key="6">
    <source>
        <dbReference type="ARBA" id="ARBA00022833"/>
    </source>
</evidence>
<evidence type="ECO:0000256" key="1">
    <source>
        <dbReference type="ARBA" id="ARBA00004123"/>
    </source>
</evidence>
<dbReference type="EMBL" id="CAXKWB010038339">
    <property type="protein sequence ID" value="CAL4151447.1"/>
    <property type="molecule type" value="Genomic_DNA"/>
</dbReference>
<dbReference type="GO" id="GO:0009966">
    <property type="term" value="P:regulation of signal transduction"/>
    <property type="evidence" value="ECO:0007669"/>
    <property type="project" value="TreeGrafter"/>
</dbReference>
<dbReference type="InterPro" id="IPR057053">
    <property type="entry name" value="MYND_ZMYND11_ZMYD8"/>
</dbReference>
<dbReference type="GO" id="GO:0140006">
    <property type="term" value="F:histone H3 reader activity"/>
    <property type="evidence" value="ECO:0007669"/>
    <property type="project" value="UniProtKB-ARBA"/>
</dbReference>
<dbReference type="SUPFAM" id="SSF144232">
    <property type="entry name" value="HIT/MYND zinc finger-like"/>
    <property type="match status" value="1"/>
</dbReference>
<evidence type="ECO:0000256" key="13">
    <source>
        <dbReference type="SAM" id="MobiDB-lite"/>
    </source>
</evidence>
<comment type="subcellular location">
    <subcellularLocation>
        <location evidence="2">Chromosome</location>
    </subcellularLocation>
    <subcellularLocation>
        <location evidence="1">Nucleus</location>
    </subcellularLocation>
</comment>
<protein>
    <recommendedName>
        <fullName evidence="14">MYND-type domain-containing protein</fullName>
    </recommendedName>
</protein>